<keyword evidence="5" id="KW-1185">Reference proteome</keyword>
<evidence type="ECO:0000313" key="4">
    <source>
        <dbReference type="EMBL" id="UWP79268.1"/>
    </source>
</evidence>
<dbReference type="Pfam" id="PF09084">
    <property type="entry name" value="NMT1"/>
    <property type="match status" value="1"/>
</dbReference>
<dbReference type="InterPro" id="IPR001638">
    <property type="entry name" value="Solute-binding_3/MltF_N"/>
</dbReference>
<organism evidence="4 5">
    <name type="scientific">Dactylosporangium fulvum</name>
    <dbReference type="NCBI Taxonomy" id="53359"/>
    <lineage>
        <taxon>Bacteria</taxon>
        <taxon>Bacillati</taxon>
        <taxon>Actinomycetota</taxon>
        <taxon>Actinomycetes</taxon>
        <taxon>Micromonosporales</taxon>
        <taxon>Micromonosporaceae</taxon>
        <taxon>Dactylosporangium</taxon>
    </lineage>
</organism>
<dbReference type="RefSeq" id="WP_259856896.1">
    <property type="nucleotide sequence ID" value="NZ_BAAAST010000131.1"/>
</dbReference>
<keyword evidence="2" id="KW-0732">Signal</keyword>
<accession>A0ABY5VNM8</accession>
<evidence type="ECO:0000313" key="5">
    <source>
        <dbReference type="Proteomes" id="UP001059617"/>
    </source>
</evidence>
<dbReference type="EMBL" id="CP073720">
    <property type="protein sequence ID" value="UWP79268.1"/>
    <property type="molecule type" value="Genomic_DNA"/>
</dbReference>
<gene>
    <name evidence="4" type="ORF">Dfulv_29365</name>
</gene>
<dbReference type="Proteomes" id="UP001059617">
    <property type="component" value="Chromosome"/>
</dbReference>
<sequence>MRLRTALAALALLAVPGLAGCGGEPATAAAGEGGRFTLRIGTIGTGNRLTGPTGWWHSKGKLVPALSGIGVTDVKVVTFPNGPDLNQALVAGELDLASYGDTPALVAKGAGQPTKLIAQSVVNNDAGILAKKNGGPASVKDLQGKKVAVQTGSYIHRYLLGALADAGVKPAEIIHLYSTDTEAALERGDVDAAAVPAINYEVLKAKGYPGIDQASADHPGYRGTSATVVTDKFLAAHKDIVTAWQQVQRDATKEAKANWDDYLTFAVSLVQFPPDLVKKTTVKDQLPDEPFSDEGIKLLDGTRKFLVENKFIKKEFTLDEWIAPGARA</sequence>
<feature type="signal peptide" evidence="2">
    <location>
        <begin position="1"/>
        <end position="19"/>
    </location>
</feature>
<dbReference type="PANTHER" id="PTHR30024:SF42">
    <property type="entry name" value="ALIPHATIC SULFONATES-BINDING PROTEIN-RELATED"/>
    <property type="match status" value="1"/>
</dbReference>
<dbReference type="SMART" id="SM00062">
    <property type="entry name" value="PBPb"/>
    <property type="match status" value="1"/>
</dbReference>
<evidence type="ECO:0000256" key="1">
    <source>
        <dbReference type="ARBA" id="ARBA00010742"/>
    </source>
</evidence>
<proteinExistence type="inferred from homology"/>
<dbReference type="PANTHER" id="PTHR30024">
    <property type="entry name" value="ALIPHATIC SULFONATES-BINDING PROTEIN-RELATED"/>
    <property type="match status" value="1"/>
</dbReference>
<feature type="chain" id="PRO_5047390630" evidence="2">
    <location>
        <begin position="20"/>
        <end position="328"/>
    </location>
</feature>
<evidence type="ECO:0000259" key="3">
    <source>
        <dbReference type="SMART" id="SM00062"/>
    </source>
</evidence>
<dbReference type="InterPro" id="IPR015168">
    <property type="entry name" value="SsuA/THI5"/>
</dbReference>
<dbReference type="SUPFAM" id="SSF53850">
    <property type="entry name" value="Periplasmic binding protein-like II"/>
    <property type="match status" value="1"/>
</dbReference>
<name>A0ABY5VNM8_9ACTN</name>
<protein>
    <submittedName>
        <fullName evidence="4">ABC transporter substrate-binding protein</fullName>
    </submittedName>
</protein>
<reference evidence="4" key="1">
    <citation type="submission" date="2021-04" db="EMBL/GenBank/DDBJ databases">
        <authorList>
            <person name="Hartkoorn R.C."/>
            <person name="Beaudoing E."/>
            <person name="Hot D."/>
        </authorList>
    </citation>
    <scope>NUCLEOTIDE SEQUENCE</scope>
    <source>
        <strain evidence="4">NRRL B-16292</strain>
    </source>
</reference>
<dbReference type="PROSITE" id="PS51257">
    <property type="entry name" value="PROKAR_LIPOPROTEIN"/>
    <property type="match status" value="1"/>
</dbReference>
<evidence type="ECO:0000256" key="2">
    <source>
        <dbReference type="SAM" id="SignalP"/>
    </source>
</evidence>
<dbReference type="Gene3D" id="3.40.190.10">
    <property type="entry name" value="Periplasmic binding protein-like II"/>
    <property type="match status" value="2"/>
</dbReference>
<comment type="similarity">
    <text evidence="1">Belongs to the bacterial solute-binding protein SsuA/TauA family.</text>
</comment>
<feature type="domain" description="Solute-binding protein family 3/N-terminal" evidence="3">
    <location>
        <begin position="37"/>
        <end position="248"/>
    </location>
</feature>
<reference evidence="4" key="2">
    <citation type="submission" date="2022-09" db="EMBL/GenBank/DDBJ databases">
        <title>Biosynthetic gene clusters of Dactylosporangioum fulvum.</title>
        <authorList>
            <person name="Caradec T."/>
        </authorList>
    </citation>
    <scope>NUCLEOTIDE SEQUENCE</scope>
    <source>
        <strain evidence="4">NRRL B-16292</strain>
    </source>
</reference>